<dbReference type="AlphaFoldDB" id="G0U3Y2"/>
<sequence length="414" mass="45896">MSKETSDGEGGLTCTDMEALEDIRVAGVLSGRPSHHVPLKTERRVSFACNLVAASWPPVTAARHHGRRCELVGPPPASTSARPCRSEGRTAEWTPARLRQRATTHQAVDSLRLELELPLVTHYRVVSCLWYHCYRASQAEGEVVLPPRPANVISSPMEDMRSGCACCCAPAHSGGVISSTSLKTTDGITLHHLTHMASSALRLHPYSQHLDPATLPIIAFLRNSCTAKLSSRQNNVIGLVPKLMEIIILLSTQLERGAQRRRGTIRRSIHSEEEQCSQNVKRGAERCRQAQTLSLSCLPFCGSSCKNLLFDRCVWWLSRLRGPPDPRPHRLFNQVKELLLCPGIVCNVKAHYLRYIATRFFPKLTCILYVPLTSEAESVAASNCTRHTSKCVVVNGKAQHAKKMFDASETEQRL</sequence>
<dbReference type="EMBL" id="HE573026">
    <property type="protein sequence ID" value="CCC52143.1"/>
    <property type="molecule type" value="Genomic_DNA"/>
</dbReference>
<protein>
    <submittedName>
        <fullName evidence="1">Uncharacterized protein</fullName>
    </submittedName>
</protein>
<name>G0U3Y2_TRYVY</name>
<accession>G0U3Y2</accession>
<dbReference type="VEuPathDB" id="TriTrypDB:TvY486_1011860"/>
<reference evidence="1" key="1">
    <citation type="journal article" date="2012" name="Proc. Natl. Acad. Sci. U.S.A.">
        <title>Antigenic diversity is generated by distinct evolutionary mechanisms in African trypanosome species.</title>
        <authorList>
            <person name="Jackson A.P."/>
            <person name="Berry A."/>
            <person name="Aslett M."/>
            <person name="Allison H.C."/>
            <person name="Burton P."/>
            <person name="Vavrova-Anderson J."/>
            <person name="Brown R."/>
            <person name="Browne H."/>
            <person name="Corton N."/>
            <person name="Hauser H."/>
            <person name="Gamble J."/>
            <person name="Gilderthorp R."/>
            <person name="Marcello L."/>
            <person name="McQuillan J."/>
            <person name="Otto T.D."/>
            <person name="Quail M.A."/>
            <person name="Sanders M.J."/>
            <person name="van Tonder A."/>
            <person name="Ginger M.L."/>
            <person name="Field M.C."/>
            <person name="Barry J.D."/>
            <person name="Hertz-Fowler C."/>
            <person name="Berriman M."/>
        </authorList>
    </citation>
    <scope>NUCLEOTIDE SEQUENCE</scope>
    <source>
        <strain evidence="1">Y486</strain>
    </source>
</reference>
<gene>
    <name evidence="1" type="ORF">TVY486_1011860</name>
</gene>
<organism evidence="1">
    <name type="scientific">Trypanosoma vivax (strain Y486)</name>
    <dbReference type="NCBI Taxonomy" id="1055687"/>
    <lineage>
        <taxon>Eukaryota</taxon>
        <taxon>Discoba</taxon>
        <taxon>Euglenozoa</taxon>
        <taxon>Kinetoplastea</taxon>
        <taxon>Metakinetoplastina</taxon>
        <taxon>Trypanosomatida</taxon>
        <taxon>Trypanosomatidae</taxon>
        <taxon>Trypanosoma</taxon>
        <taxon>Duttonella</taxon>
    </lineage>
</organism>
<evidence type="ECO:0000313" key="1">
    <source>
        <dbReference type="EMBL" id="CCC52143.1"/>
    </source>
</evidence>
<proteinExistence type="predicted"/>